<dbReference type="Proteomes" id="UP001058974">
    <property type="component" value="Chromosome 5"/>
</dbReference>
<comment type="caution">
    <text evidence="13">The sequence shown here is derived from an EMBL/GenBank/DDBJ whole genome shotgun (WGS) entry which is preliminary data.</text>
</comment>
<evidence type="ECO:0000256" key="1">
    <source>
        <dbReference type="ARBA" id="ARBA00004275"/>
    </source>
</evidence>
<dbReference type="InterPro" id="IPR036188">
    <property type="entry name" value="FAD/NAD-bd_sf"/>
</dbReference>
<organism evidence="13 14">
    <name type="scientific">Pisum sativum</name>
    <name type="common">Garden pea</name>
    <name type="synonym">Lathyrus oleraceus</name>
    <dbReference type="NCBI Taxonomy" id="3888"/>
    <lineage>
        <taxon>Eukaryota</taxon>
        <taxon>Viridiplantae</taxon>
        <taxon>Streptophyta</taxon>
        <taxon>Embryophyta</taxon>
        <taxon>Tracheophyta</taxon>
        <taxon>Spermatophyta</taxon>
        <taxon>Magnoliopsida</taxon>
        <taxon>eudicotyledons</taxon>
        <taxon>Gunneridae</taxon>
        <taxon>Pentapetalae</taxon>
        <taxon>rosids</taxon>
        <taxon>fabids</taxon>
        <taxon>Fabales</taxon>
        <taxon>Fabaceae</taxon>
        <taxon>Papilionoideae</taxon>
        <taxon>50 kb inversion clade</taxon>
        <taxon>NPAAA clade</taxon>
        <taxon>Hologalegina</taxon>
        <taxon>IRL clade</taxon>
        <taxon>Fabeae</taxon>
        <taxon>Lathyrus</taxon>
    </lineage>
</organism>
<sequence length="256" mass="29070">MVSYFSISFFQAFAQDVKEAEITEQDSLLRVFLDVETFDAINLQETVVPNKKSKVLEKLEKRVEADIRITPVAAQMIWIEKDMKIFKGKKEAARSKTPSTNQSAYCETVTNGGLSREPYQFKVAYDKLVIAYGAESSTFGIKGVKEHAFFLCEVNHAQEIRKRLLLNLMLSENPGISEEEKKGLLHCVVIGGGPTRVEFSGELSDFITKDVRERYTHVKDYIHVTLIEANEILSSFDVSLRQYAMKHLTKSGVRFV</sequence>
<evidence type="ECO:0000256" key="6">
    <source>
        <dbReference type="ARBA" id="ARBA00022827"/>
    </source>
</evidence>
<keyword evidence="6" id="KW-0274">FAD</keyword>
<reference evidence="13 14" key="1">
    <citation type="journal article" date="2022" name="Nat. Genet.">
        <title>Improved pea reference genome and pan-genome highlight genomic features and evolutionary characteristics.</title>
        <authorList>
            <person name="Yang T."/>
            <person name="Liu R."/>
            <person name="Luo Y."/>
            <person name="Hu S."/>
            <person name="Wang D."/>
            <person name="Wang C."/>
            <person name="Pandey M.K."/>
            <person name="Ge S."/>
            <person name="Xu Q."/>
            <person name="Li N."/>
            <person name="Li G."/>
            <person name="Huang Y."/>
            <person name="Saxena R.K."/>
            <person name="Ji Y."/>
            <person name="Li M."/>
            <person name="Yan X."/>
            <person name="He Y."/>
            <person name="Liu Y."/>
            <person name="Wang X."/>
            <person name="Xiang C."/>
            <person name="Varshney R.K."/>
            <person name="Ding H."/>
            <person name="Gao S."/>
            <person name="Zong X."/>
        </authorList>
    </citation>
    <scope>NUCLEOTIDE SEQUENCE [LARGE SCALE GENOMIC DNA]</scope>
    <source>
        <strain evidence="13 14">cv. Zhongwan 6</strain>
    </source>
</reference>
<evidence type="ECO:0000313" key="14">
    <source>
        <dbReference type="Proteomes" id="UP001058974"/>
    </source>
</evidence>
<dbReference type="GO" id="GO:0005743">
    <property type="term" value="C:mitochondrial inner membrane"/>
    <property type="evidence" value="ECO:0007669"/>
    <property type="project" value="UniProtKB-SubCell"/>
</dbReference>
<dbReference type="InterPro" id="IPR023753">
    <property type="entry name" value="FAD/NAD-binding_dom"/>
</dbReference>
<evidence type="ECO:0000259" key="12">
    <source>
        <dbReference type="Pfam" id="PF07992"/>
    </source>
</evidence>
<dbReference type="AlphaFoldDB" id="A0A9D5ACQ4"/>
<keyword evidence="7" id="KW-0560">Oxidoreductase</keyword>
<dbReference type="PANTHER" id="PTHR43706">
    <property type="entry name" value="NADH DEHYDROGENASE"/>
    <property type="match status" value="1"/>
</dbReference>
<comment type="catalytic activity">
    <reaction evidence="11">
        <text>a ubiquinone + NADH + H(+) = a ubiquinol + NAD(+)</text>
        <dbReference type="Rhea" id="RHEA:23152"/>
        <dbReference type="Rhea" id="RHEA-COMP:9565"/>
        <dbReference type="Rhea" id="RHEA-COMP:9566"/>
        <dbReference type="ChEBI" id="CHEBI:15378"/>
        <dbReference type="ChEBI" id="CHEBI:16389"/>
        <dbReference type="ChEBI" id="CHEBI:17976"/>
        <dbReference type="ChEBI" id="CHEBI:57540"/>
        <dbReference type="ChEBI" id="CHEBI:57945"/>
    </reaction>
</comment>
<evidence type="ECO:0000256" key="9">
    <source>
        <dbReference type="ARBA" id="ARBA00023128"/>
    </source>
</evidence>
<keyword evidence="9" id="KW-0496">Mitochondrion</keyword>
<dbReference type="GO" id="GO:0005777">
    <property type="term" value="C:peroxisome"/>
    <property type="evidence" value="ECO:0007669"/>
    <property type="project" value="UniProtKB-SubCell"/>
</dbReference>
<keyword evidence="4" id="KW-0285">Flavoprotein</keyword>
<evidence type="ECO:0000256" key="5">
    <source>
        <dbReference type="ARBA" id="ARBA00022792"/>
    </source>
</evidence>
<comment type="subcellular location">
    <subcellularLocation>
        <location evidence="2">Mitochondrion inner membrane</location>
        <topology evidence="2">Peripheral membrane protein</topology>
    </subcellularLocation>
    <subcellularLocation>
        <location evidence="1">Peroxisome</location>
    </subcellularLocation>
</comment>
<dbReference type="Gramene" id="Psat05G0301000-T1">
    <property type="protein sequence ID" value="KAI5406507.1"/>
    <property type="gene ID" value="KIW84_053010"/>
</dbReference>
<evidence type="ECO:0000256" key="3">
    <source>
        <dbReference type="ARBA" id="ARBA00005272"/>
    </source>
</evidence>
<gene>
    <name evidence="13" type="ORF">KIW84_053010</name>
</gene>
<keyword evidence="5" id="KW-0999">Mitochondrion inner membrane</keyword>
<dbReference type="InterPro" id="IPR045024">
    <property type="entry name" value="NDH-2"/>
</dbReference>
<comment type="similarity">
    <text evidence="3">Belongs to the NADH dehydrogenase family.</text>
</comment>
<dbReference type="Gene3D" id="3.50.50.100">
    <property type="match status" value="1"/>
</dbReference>
<dbReference type="SUPFAM" id="SSF51905">
    <property type="entry name" value="FAD/NAD(P)-binding domain"/>
    <property type="match status" value="1"/>
</dbReference>
<keyword evidence="8" id="KW-0520">NAD</keyword>
<evidence type="ECO:0000256" key="4">
    <source>
        <dbReference type="ARBA" id="ARBA00022630"/>
    </source>
</evidence>
<feature type="domain" description="FAD/NAD(P)-binding" evidence="12">
    <location>
        <begin position="110"/>
        <end position="255"/>
    </location>
</feature>
<dbReference type="PANTHER" id="PTHR43706:SF4">
    <property type="entry name" value="NADH:UBIQUINONE REDUCTASE (NON-ELECTROGENIC)"/>
    <property type="match status" value="1"/>
</dbReference>
<protein>
    <submittedName>
        <fullName evidence="13">Internal alternative NAD(P)H-ubiquinone oxidoreductase A1</fullName>
    </submittedName>
</protein>
<keyword evidence="5" id="KW-0472">Membrane</keyword>
<evidence type="ECO:0000256" key="8">
    <source>
        <dbReference type="ARBA" id="ARBA00023027"/>
    </source>
</evidence>
<evidence type="ECO:0000256" key="11">
    <source>
        <dbReference type="ARBA" id="ARBA00049010"/>
    </source>
</evidence>
<evidence type="ECO:0000313" key="13">
    <source>
        <dbReference type="EMBL" id="KAI5406507.1"/>
    </source>
</evidence>
<evidence type="ECO:0000256" key="7">
    <source>
        <dbReference type="ARBA" id="ARBA00023002"/>
    </source>
</evidence>
<dbReference type="Pfam" id="PF07992">
    <property type="entry name" value="Pyr_redox_2"/>
    <property type="match status" value="1"/>
</dbReference>
<accession>A0A9D5ACQ4</accession>
<evidence type="ECO:0000256" key="2">
    <source>
        <dbReference type="ARBA" id="ARBA00004637"/>
    </source>
</evidence>
<name>A0A9D5ACQ4_PEA</name>
<dbReference type="GO" id="GO:0003954">
    <property type="term" value="F:NADH dehydrogenase activity"/>
    <property type="evidence" value="ECO:0007669"/>
    <property type="project" value="InterPro"/>
</dbReference>
<evidence type="ECO:0000256" key="10">
    <source>
        <dbReference type="ARBA" id="ARBA00023140"/>
    </source>
</evidence>
<keyword evidence="14" id="KW-1185">Reference proteome</keyword>
<keyword evidence="10" id="KW-0576">Peroxisome</keyword>
<dbReference type="EMBL" id="JAMSHJ010000005">
    <property type="protein sequence ID" value="KAI5406507.1"/>
    <property type="molecule type" value="Genomic_DNA"/>
</dbReference>
<proteinExistence type="inferred from homology"/>